<dbReference type="InterPro" id="IPR024119">
    <property type="entry name" value="TF_DEAF-1"/>
</dbReference>
<dbReference type="PANTHER" id="PTHR10237">
    <property type="entry name" value="DEFORMED EPIDERMAL AUTOREGULATORY FACTOR 1 HOMOLOG SUPPRESSIN"/>
    <property type="match status" value="1"/>
</dbReference>
<evidence type="ECO:0000259" key="5">
    <source>
        <dbReference type="PROSITE" id="PS50865"/>
    </source>
</evidence>
<reference evidence="6" key="1">
    <citation type="submission" date="2022-07" db="EMBL/GenBank/DDBJ databases">
        <title>Genome Sequence of Physisporinus lineatus.</title>
        <authorList>
            <person name="Buettner E."/>
        </authorList>
    </citation>
    <scope>NUCLEOTIDE SEQUENCE</scope>
    <source>
        <strain evidence="6">VT162</strain>
    </source>
</reference>
<evidence type="ECO:0000313" key="7">
    <source>
        <dbReference type="Proteomes" id="UP001212997"/>
    </source>
</evidence>
<evidence type="ECO:0000256" key="2">
    <source>
        <dbReference type="ARBA" id="ARBA00022771"/>
    </source>
</evidence>
<feature type="domain" description="MYND-type" evidence="5">
    <location>
        <begin position="328"/>
        <end position="368"/>
    </location>
</feature>
<dbReference type="SUPFAM" id="SSF144232">
    <property type="entry name" value="HIT/MYND zinc finger-like"/>
    <property type="match status" value="1"/>
</dbReference>
<dbReference type="GO" id="GO:0008270">
    <property type="term" value="F:zinc ion binding"/>
    <property type="evidence" value="ECO:0007669"/>
    <property type="project" value="UniProtKB-KW"/>
</dbReference>
<dbReference type="AlphaFoldDB" id="A0AAD5YFT7"/>
<keyword evidence="2 4" id="KW-0863">Zinc-finger</keyword>
<evidence type="ECO:0000256" key="3">
    <source>
        <dbReference type="ARBA" id="ARBA00022833"/>
    </source>
</evidence>
<dbReference type="PROSITE" id="PS01360">
    <property type="entry name" value="ZF_MYND_1"/>
    <property type="match status" value="1"/>
</dbReference>
<dbReference type="Pfam" id="PF01753">
    <property type="entry name" value="zf-MYND"/>
    <property type="match status" value="1"/>
</dbReference>
<evidence type="ECO:0000313" key="6">
    <source>
        <dbReference type="EMBL" id="KAJ3486314.1"/>
    </source>
</evidence>
<protein>
    <recommendedName>
        <fullName evidence="5">MYND-type domain-containing protein</fullName>
    </recommendedName>
</protein>
<gene>
    <name evidence="6" type="ORF">NLI96_g4335</name>
</gene>
<dbReference type="Gene3D" id="6.10.140.2220">
    <property type="match status" value="1"/>
</dbReference>
<keyword evidence="1" id="KW-0479">Metal-binding</keyword>
<keyword evidence="7" id="KW-1185">Reference proteome</keyword>
<dbReference type="InterPro" id="IPR002893">
    <property type="entry name" value="Znf_MYND"/>
</dbReference>
<proteinExistence type="predicted"/>
<dbReference type="PROSITE" id="PS50865">
    <property type="entry name" value="ZF_MYND_2"/>
    <property type="match status" value="1"/>
</dbReference>
<sequence length="555" mass="63446">MKLIGTGIQAAAFQPRAHLEGINLPSTFKLPTLDRVREDSALLKERKDIGPEAINAVFMTGGKIGHQSMLNEPLTWNMTLTNLFKFAYFTHVHDIPDDLLEDVIWTLKMFVRVLTESTEKELRAIGHYLPNQTAGNASYYMLWNTRGKLAYHLMDPKIDRADEALPYIKAMDKELHKRLRRVKSRQPAWMFDPHFYSLYSDALVLSGNYSEDTKLMLERVVEGTEKYLLVNPDLGPYDYTKTIVKARIHLCLVLQQLGVQPEKQKEHMEYVTKFIKKNPKIMSPAHLRQILKHPGRPINPVYEAIGGIEWIEDNVTTARQDNAQSKQCRVCGVREPVKTLFRCSGCRHIYYCSKECQRANWKVHKDACREKAQENKNVEELKASNPKAANKASEWIKWRDGTHMANTECLVNALGLHRDPTRGKTHIVFRQVEYTPRASKDLRYRFRVVRCGVFKIESVMGDIEMMMGLDKGEGVEYIDSLLADLGSTSPGGEKIPMLDLTFGDGIQTWLGSAAVSEDQLRALVYNADWRHEMNLGEPPEPLLLVSRVPDAENTF</sequence>
<dbReference type="GO" id="GO:0000981">
    <property type="term" value="F:DNA-binding transcription factor activity, RNA polymerase II-specific"/>
    <property type="evidence" value="ECO:0007669"/>
    <property type="project" value="TreeGrafter"/>
</dbReference>
<dbReference type="EMBL" id="JANAWD010000125">
    <property type="protein sequence ID" value="KAJ3486314.1"/>
    <property type="molecule type" value="Genomic_DNA"/>
</dbReference>
<comment type="caution">
    <text evidence="6">The sequence shown here is derived from an EMBL/GenBank/DDBJ whole genome shotgun (WGS) entry which is preliminary data.</text>
</comment>
<organism evidence="6 7">
    <name type="scientific">Meripilus lineatus</name>
    <dbReference type="NCBI Taxonomy" id="2056292"/>
    <lineage>
        <taxon>Eukaryota</taxon>
        <taxon>Fungi</taxon>
        <taxon>Dikarya</taxon>
        <taxon>Basidiomycota</taxon>
        <taxon>Agaricomycotina</taxon>
        <taxon>Agaricomycetes</taxon>
        <taxon>Polyporales</taxon>
        <taxon>Meripilaceae</taxon>
        <taxon>Meripilus</taxon>
    </lineage>
</organism>
<evidence type="ECO:0000256" key="4">
    <source>
        <dbReference type="PROSITE-ProRule" id="PRU00134"/>
    </source>
</evidence>
<keyword evidence="3" id="KW-0862">Zinc</keyword>
<dbReference type="Proteomes" id="UP001212997">
    <property type="component" value="Unassembled WGS sequence"/>
</dbReference>
<name>A0AAD5YFT7_9APHY</name>
<dbReference type="GO" id="GO:0005634">
    <property type="term" value="C:nucleus"/>
    <property type="evidence" value="ECO:0007669"/>
    <property type="project" value="TreeGrafter"/>
</dbReference>
<evidence type="ECO:0000256" key="1">
    <source>
        <dbReference type="ARBA" id="ARBA00022723"/>
    </source>
</evidence>
<dbReference type="PANTHER" id="PTHR10237:SF15">
    <property type="entry name" value="LD37257P"/>
    <property type="match status" value="1"/>
</dbReference>
<accession>A0AAD5YFT7</accession>